<dbReference type="InterPro" id="IPR002048">
    <property type="entry name" value="EF_hand_dom"/>
</dbReference>
<dbReference type="GO" id="GO:0005793">
    <property type="term" value="C:endoplasmic reticulum-Golgi intermediate compartment"/>
    <property type="evidence" value="ECO:0007669"/>
    <property type="project" value="TreeGrafter"/>
</dbReference>
<dbReference type="EMBL" id="KV454434">
    <property type="protein sequence ID" value="ODQ78678.1"/>
    <property type="molecule type" value="Genomic_DNA"/>
</dbReference>
<dbReference type="RefSeq" id="XP_018984006.1">
    <property type="nucleotide sequence ID" value="XM_019129323.1"/>
</dbReference>
<feature type="domain" description="EF-hand" evidence="3">
    <location>
        <begin position="70"/>
        <end position="105"/>
    </location>
</feature>
<dbReference type="PANTHER" id="PTHR19237">
    <property type="entry name" value="NUCLEOBINDIN"/>
    <property type="match status" value="1"/>
</dbReference>
<dbReference type="InterPro" id="IPR018247">
    <property type="entry name" value="EF_Hand_1_Ca_BS"/>
</dbReference>
<keyword evidence="2" id="KW-0106">Calcium</keyword>
<dbReference type="OrthoDB" id="289247at2759"/>
<dbReference type="PANTHER" id="PTHR19237:SF20">
    <property type="entry name" value="NUCLEOBINDIN 1"/>
    <property type="match status" value="1"/>
</dbReference>
<dbReference type="InterPro" id="IPR011992">
    <property type="entry name" value="EF-hand-dom_pair"/>
</dbReference>
<name>A0A1E3QM30_9ASCO</name>
<proteinExistence type="predicted"/>
<organism evidence="4 5">
    <name type="scientific">Babjeviella inositovora NRRL Y-12698</name>
    <dbReference type="NCBI Taxonomy" id="984486"/>
    <lineage>
        <taxon>Eukaryota</taxon>
        <taxon>Fungi</taxon>
        <taxon>Dikarya</taxon>
        <taxon>Ascomycota</taxon>
        <taxon>Saccharomycotina</taxon>
        <taxon>Pichiomycetes</taxon>
        <taxon>Serinales incertae sedis</taxon>
        <taxon>Babjeviella</taxon>
    </lineage>
</organism>
<dbReference type="Gene3D" id="1.10.238.10">
    <property type="entry name" value="EF-hand"/>
    <property type="match status" value="1"/>
</dbReference>
<protein>
    <recommendedName>
        <fullName evidence="3">EF-hand domain-containing protein</fullName>
    </recommendedName>
</protein>
<keyword evidence="1" id="KW-0732">Signal</keyword>
<dbReference type="GO" id="GO:0005509">
    <property type="term" value="F:calcium ion binding"/>
    <property type="evidence" value="ECO:0007669"/>
    <property type="project" value="InterPro"/>
</dbReference>
<dbReference type="AlphaFoldDB" id="A0A1E3QM30"/>
<dbReference type="SUPFAM" id="SSF47473">
    <property type="entry name" value="EF-hand"/>
    <property type="match status" value="1"/>
</dbReference>
<evidence type="ECO:0000313" key="5">
    <source>
        <dbReference type="Proteomes" id="UP000094336"/>
    </source>
</evidence>
<accession>A0A1E3QM30</accession>
<dbReference type="PROSITE" id="PS00018">
    <property type="entry name" value="EF_HAND_1"/>
    <property type="match status" value="1"/>
</dbReference>
<gene>
    <name evidence="4" type="ORF">BABINDRAFT_162381</name>
</gene>
<evidence type="ECO:0000256" key="2">
    <source>
        <dbReference type="ARBA" id="ARBA00022837"/>
    </source>
</evidence>
<dbReference type="PROSITE" id="PS50222">
    <property type="entry name" value="EF_HAND_2"/>
    <property type="match status" value="1"/>
</dbReference>
<dbReference type="Pfam" id="PF13202">
    <property type="entry name" value="EF-hand_5"/>
    <property type="match status" value="1"/>
</dbReference>
<dbReference type="InterPro" id="IPR040250">
    <property type="entry name" value="Nucleobindin"/>
</dbReference>
<sequence length="190" mass="22284">MTWETWHMSSEHGISEFDHDSFFTLHDIEGNKAWEKRDILNLYGVLREEVVGNGDGMGSHDETEGISDKTREFVANSVLELLDTNKDGKVSLEEWRKFKEAGGYLRDYGVGVGHHLDFESEYEVHHWKEFHEKDDPDMKIQHAADVEHELLHHLHEIEHKDAEDLEAGKADLKAYQQYFKQEHIPKKYRV</sequence>
<evidence type="ECO:0000259" key="3">
    <source>
        <dbReference type="PROSITE" id="PS50222"/>
    </source>
</evidence>
<dbReference type="GeneID" id="30147176"/>
<keyword evidence="5" id="KW-1185">Reference proteome</keyword>
<evidence type="ECO:0000313" key="4">
    <source>
        <dbReference type="EMBL" id="ODQ78678.1"/>
    </source>
</evidence>
<evidence type="ECO:0000256" key="1">
    <source>
        <dbReference type="ARBA" id="ARBA00022729"/>
    </source>
</evidence>
<reference evidence="5" key="1">
    <citation type="submission" date="2016-05" db="EMBL/GenBank/DDBJ databases">
        <title>Comparative genomics of biotechnologically important yeasts.</title>
        <authorList>
            <consortium name="DOE Joint Genome Institute"/>
            <person name="Riley R."/>
            <person name="Haridas S."/>
            <person name="Wolfe K.H."/>
            <person name="Lopes M.R."/>
            <person name="Hittinger C.T."/>
            <person name="Goker M."/>
            <person name="Salamov A."/>
            <person name="Wisecaver J."/>
            <person name="Long T.M."/>
            <person name="Aerts A.L."/>
            <person name="Barry K."/>
            <person name="Choi C."/>
            <person name="Clum A."/>
            <person name="Coughlan A.Y."/>
            <person name="Deshpande S."/>
            <person name="Douglass A.P."/>
            <person name="Hanson S.J."/>
            <person name="Klenk H.-P."/>
            <person name="Labutti K."/>
            <person name="Lapidus A."/>
            <person name="Lindquist E."/>
            <person name="Lipzen A."/>
            <person name="Meier-Kolthoff J.P."/>
            <person name="Ohm R.A."/>
            <person name="Otillar R.P."/>
            <person name="Pangilinan J."/>
            <person name="Peng Y."/>
            <person name="Rokas A."/>
            <person name="Rosa C.A."/>
            <person name="Scheuner C."/>
            <person name="Sibirny A.A."/>
            <person name="Slot J.C."/>
            <person name="Stielow J.B."/>
            <person name="Sun H."/>
            <person name="Kurtzman C.P."/>
            <person name="Blackwell M."/>
            <person name="Grigoriev I.V."/>
            <person name="Jeffries T.W."/>
        </authorList>
    </citation>
    <scope>NUCLEOTIDE SEQUENCE [LARGE SCALE GENOMIC DNA]</scope>
    <source>
        <strain evidence="5">NRRL Y-12698</strain>
    </source>
</reference>
<dbReference type="STRING" id="984486.A0A1E3QM30"/>
<dbReference type="Proteomes" id="UP000094336">
    <property type="component" value="Unassembled WGS sequence"/>
</dbReference>